<dbReference type="FunFam" id="1.10.418.10:FF:000015">
    <property type="entry name" value="Parvin beta"/>
    <property type="match status" value="1"/>
</dbReference>
<feature type="region of interest" description="Disordered" evidence="9">
    <location>
        <begin position="1"/>
        <end position="25"/>
    </location>
</feature>
<dbReference type="SUPFAM" id="SSF47576">
    <property type="entry name" value="Calponin-homology domain, CH-domain"/>
    <property type="match status" value="1"/>
</dbReference>
<evidence type="ECO:0000256" key="2">
    <source>
        <dbReference type="ARBA" id="ARBA00004245"/>
    </source>
</evidence>
<dbReference type="Pfam" id="PF00307">
    <property type="entry name" value="CH"/>
    <property type="match status" value="2"/>
</dbReference>
<evidence type="ECO:0000256" key="3">
    <source>
        <dbReference type="ARBA" id="ARBA00005666"/>
    </source>
</evidence>
<evidence type="ECO:0000256" key="1">
    <source>
        <dbReference type="ARBA" id="ARBA00004204"/>
    </source>
</evidence>
<dbReference type="PANTHER" id="PTHR12114">
    <property type="entry name" value="PARVIN"/>
    <property type="match status" value="1"/>
</dbReference>
<dbReference type="InterPro" id="IPR036872">
    <property type="entry name" value="CH_dom_sf"/>
</dbReference>
<dbReference type="PANTHER" id="PTHR12114:SF4">
    <property type="entry name" value="GH23568P"/>
    <property type="match status" value="1"/>
</dbReference>
<dbReference type="GO" id="GO:0005925">
    <property type="term" value="C:focal adhesion"/>
    <property type="evidence" value="ECO:0007669"/>
    <property type="project" value="TreeGrafter"/>
</dbReference>
<dbReference type="PROSITE" id="PS50021">
    <property type="entry name" value="CH"/>
    <property type="match status" value="2"/>
</dbReference>
<dbReference type="InterPro" id="IPR028433">
    <property type="entry name" value="Parvin"/>
</dbReference>
<keyword evidence="7" id="KW-0009">Actin-binding</keyword>
<name>A0A7R8ZIB2_9CRUS</name>
<dbReference type="GO" id="GO:0030017">
    <property type="term" value="C:sarcomere"/>
    <property type="evidence" value="ECO:0007669"/>
    <property type="project" value="UniProtKB-SubCell"/>
</dbReference>
<dbReference type="CDD" id="cd21306">
    <property type="entry name" value="CH_PARVA_B_rpt2"/>
    <property type="match status" value="1"/>
</dbReference>
<evidence type="ECO:0000256" key="6">
    <source>
        <dbReference type="ARBA" id="ARBA00022889"/>
    </source>
</evidence>
<dbReference type="AlphaFoldDB" id="A0A7R8ZIB2"/>
<dbReference type="PIRSF" id="PIRSF039131">
    <property type="entry name" value="Parvin"/>
    <property type="match status" value="1"/>
</dbReference>
<dbReference type="OrthoDB" id="2099265at2759"/>
<dbReference type="CDD" id="cd21304">
    <property type="entry name" value="CH_PARVA_B_rpt1"/>
    <property type="match status" value="1"/>
</dbReference>
<comment type="similarity">
    <text evidence="3">Belongs to the parvin family.</text>
</comment>
<organism evidence="10">
    <name type="scientific">Cyprideis torosa</name>
    <dbReference type="NCBI Taxonomy" id="163714"/>
    <lineage>
        <taxon>Eukaryota</taxon>
        <taxon>Metazoa</taxon>
        <taxon>Ecdysozoa</taxon>
        <taxon>Arthropoda</taxon>
        <taxon>Crustacea</taxon>
        <taxon>Oligostraca</taxon>
        <taxon>Ostracoda</taxon>
        <taxon>Podocopa</taxon>
        <taxon>Podocopida</taxon>
        <taxon>Cytherocopina</taxon>
        <taxon>Cytheroidea</taxon>
        <taxon>Cytherideidae</taxon>
        <taxon>Cyprideis</taxon>
    </lineage>
</organism>
<evidence type="ECO:0000256" key="7">
    <source>
        <dbReference type="ARBA" id="ARBA00023203"/>
    </source>
</evidence>
<dbReference type="Gene3D" id="1.10.418.10">
    <property type="entry name" value="Calponin-like domain"/>
    <property type="match status" value="2"/>
</dbReference>
<accession>A0A7R8ZIB2</accession>
<evidence type="ECO:0000256" key="5">
    <source>
        <dbReference type="ARBA" id="ARBA00022737"/>
    </source>
</evidence>
<dbReference type="GO" id="GO:0003779">
    <property type="term" value="F:actin binding"/>
    <property type="evidence" value="ECO:0007669"/>
    <property type="project" value="UniProtKB-KW"/>
</dbReference>
<feature type="compositionally biased region" description="Basic and acidic residues" evidence="9">
    <location>
        <begin position="16"/>
        <end position="25"/>
    </location>
</feature>
<dbReference type="GO" id="GO:0030031">
    <property type="term" value="P:cell projection assembly"/>
    <property type="evidence" value="ECO:0007669"/>
    <property type="project" value="TreeGrafter"/>
</dbReference>
<dbReference type="GO" id="GO:0030036">
    <property type="term" value="P:actin cytoskeleton organization"/>
    <property type="evidence" value="ECO:0007669"/>
    <property type="project" value="InterPro"/>
</dbReference>
<gene>
    <name evidence="10" type="ORF">CTOB1V02_LOCUS2783</name>
</gene>
<protein>
    <submittedName>
        <fullName evidence="10">Uncharacterized protein</fullName>
    </submittedName>
</protein>
<dbReference type="FunFam" id="1.10.418.10:FF:000011">
    <property type="entry name" value="Parvin, beta"/>
    <property type="match status" value="1"/>
</dbReference>
<keyword evidence="8" id="KW-0206">Cytoskeleton</keyword>
<dbReference type="GO" id="GO:0015629">
    <property type="term" value="C:actin cytoskeleton"/>
    <property type="evidence" value="ECO:0007669"/>
    <property type="project" value="TreeGrafter"/>
</dbReference>
<dbReference type="InterPro" id="IPR001715">
    <property type="entry name" value="CH_dom"/>
</dbReference>
<keyword evidence="5" id="KW-0677">Repeat</keyword>
<sequence>MLGASSVGKSPKATPPRKEEKEESFWEKIGTLGRKKKNREVIEVEEDGKVAIDGTEVPFSLTTNPEDFELDEGEERSMVEPKSLDDYKVRGLTGALIHWINDELSGLRIIVKDLEEDLYDGQILQRLLEKLGDFKLGCPEVTQSEEGQLQKLCLVVSAANHILGIPRHQESPHWDVDKIHSKSLVAILHLLVALARHFRAPVRFPENVIVNVVVVKKENGVLSHRVEREQLTKSYAEWGMRAERDAFDTLFDHAPEKLAVVQRTLLAFVNRHLSRINVEVQNMGSEFQDGVNLILLMGLLEGYFTPLYCFNPTPREFEQRVQNVQLAFDLMVDAGLPNPKSRPEDIVNADLKSTLRVLYNLFDKYKGIS</sequence>
<dbReference type="GO" id="GO:0034446">
    <property type="term" value="P:substrate adhesion-dependent cell spreading"/>
    <property type="evidence" value="ECO:0007669"/>
    <property type="project" value="TreeGrafter"/>
</dbReference>
<reference evidence="10" key="1">
    <citation type="submission" date="2020-11" db="EMBL/GenBank/DDBJ databases">
        <authorList>
            <person name="Tran Van P."/>
        </authorList>
    </citation>
    <scope>NUCLEOTIDE SEQUENCE</scope>
</reference>
<keyword evidence="4" id="KW-0963">Cytoplasm</keyword>
<evidence type="ECO:0000256" key="9">
    <source>
        <dbReference type="SAM" id="MobiDB-lite"/>
    </source>
</evidence>
<dbReference type="EMBL" id="OB660448">
    <property type="protein sequence ID" value="CAD7224830.1"/>
    <property type="molecule type" value="Genomic_DNA"/>
</dbReference>
<dbReference type="GO" id="GO:0071963">
    <property type="term" value="P:establishment or maintenance of cell polarity regulating cell shape"/>
    <property type="evidence" value="ECO:0007669"/>
    <property type="project" value="TreeGrafter"/>
</dbReference>
<comment type="subcellular location">
    <subcellularLocation>
        <location evidence="2">Cytoplasm</location>
        <location evidence="2">Cytoskeleton</location>
    </subcellularLocation>
    <subcellularLocation>
        <location evidence="1">Cytoplasm</location>
        <location evidence="1">Myofibril</location>
        <location evidence="1">Sarcomere</location>
    </subcellularLocation>
</comment>
<proteinExistence type="inferred from homology"/>
<keyword evidence="6" id="KW-0130">Cell adhesion</keyword>
<evidence type="ECO:0000256" key="4">
    <source>
        <dbReference type="ARBA" id="ARBA00022490"/>
    </source>
</evidence>
<evidence type="ECO:0000256" key="8">
    <source>
        <dbReference type="ARBA" id="ARBA00023212"/>
    </source>
</evidence>
<evidence type="ECO:0000313" key="10">
    <source>
        <dbReference type="EMBL" id="CAD7224830.1"/>
    </source>
</evidence>